<dbReference type="InterPro" id="IPR007831">
    <property type="entry name" value="T2SS_GspE_N"/>
</dbReference>
<dbReference type="AlphaFoldDB" id="A0A402AJX1"/>
<evidence type="ECO:0000313" key="3">
    <source>
        <dbReference type="Proteomes" id="UP000287188"/>
    </source>
</evidence>
<dbReference type="RefSeq" id="WP_126551245.1">
    <property type="nucleotide sequence ID" value="NZ_BIFS01000001.1"/>
</dbReference>
<dbReference type="Proteomes" id="UP000287188">
    <property type="component" value="Unassembled WGS sequence"/>
</dbReference>
<proteinExistence type="predicted"/>
<sequence>MARATIIEHSQQDIPEQVEELATERGTYKAHKSDLLPYLAFLSSYPTKQLLQLFPYELACCYRCVPIGAERRSLTLATSQRLEADILGLVRRSVQRNIFQVRCEADMIEDILHYWQKTLML</sequence>
<dbReference type="EMBL" id="BIFS01000001">
    <property type="protein sequence ID" value="GCE19359.1"/>
    <property type="molecule type" value="Genomic_DNA"/>
</dbReference>
<protein>
    <recommendedName>
        <fullName evidence="1">Type II secretion system protein GspE N-terminal domain-containing protein</fullName>
    </recommendedName>
</protein>
<dbReference type="OrthoDB" id="156532at2"/>
<feature type="domain" description="Type II secretion system protein GspE N-terminal" evidence="1">
    <location>
        <begin position="36"/>
        <end position="115"/>
    </location>
</feature>
<dbReference type="InterPro" id="IPR037257">
    <property type="entry name" value="T2SS_E_N_sf"/>
</dbReference>
<keyword evidence="3" id="KW-1185">Reference proteome</keyword>
<accession>A0A402AJX1</accession>
<evidence type="ECO:0000259" key="1">
    <source>
        <dbReference type="Pfam" id="PF05157"/>
    </source>
</evidence>
<organism evidence="2 3">
    <name type="scientific">Dictyobacter kobayashii</name>
    <dbReference type="NCBI Taxonomy" id="2014872"/>
    <lineage>
        <taxon>Bacteria</taxon>
        <taxon>Bacillati</taxon>
        <taxon>Chloroflexota</taxon>
        <taxon>Ktedonobacteria</taxon>
        <taxon>Ktedonobacterales</taxon>
        <taxon>Dictyobacteraceae</taxon>
        <taxon>Dictyobacter</taxon>
    </lineage>
</organism>
<comment type="caution">
    <text evidence="2">The sequence shown here is derived from an EMBL/GenBank/DDBJ whole genome shotgun (WGS) entry which is preliminary data.</text>
</comment>
<dbReference type="SUPFAM" id="SSF160246">
    <property type="entry name" value="EspE N-terminal domain-like"/>
    <property type="match status" value="1"/>
</dbReference>
<dbReference type="Pfam" id="PF05157">
    <property type="entry name" value="MshEN"/>
    <property type="match status" value="1"/>
</dbReference>
<evidence type="ECO:0000313" key="2">
    <source>
        <dbReference type="EMBL" id="GCE19359.1"/>
    </source>
</evidence>
<reference evidence="3" key="1">
    <citation type="submission" date="2018-12" db="EMBL/GenBank/DDBJ databases">
        <title>Tengunoibacter tsumagoiensis gen. nov., sp. nov., Dictyobacter kobayashii sp. nov., D. alpinus sp. nov., and D. joshuensis sp. nov. and description of Dictyobacteraceae fam. nov. within the order Ktedonobacterales isolated from Tengu-no-mugimeshi.</title>
        <authorList>
            <person name="Wang C.M."/>
            <person name="Zheng Y."/>
            <person name="Sakai Y."/>
            <person name="Toyoda A."/>
            <person name="Minakuchi Y."/>
            <person name="Abe K."/>
            <person name="Yokota A."/>
            <person name="Yabe S."/>
        </authorList>
    </citation>
    <scope>NUCLEOTIDE SEQUENCE [LARGE SCALE GENOMIC DNA]</scope>
    <source>
        <strain evidence="3">Uno11</strain>
    </source>
</reference>
<name>A0A402AJX1_9CHLR</name>
<gene>
    <name evidence="2" type="ORF">KDK_31590</name>
</gene>